<dbReference type="RefSeq" id="WP_281763608.1">
    <property type="nucleotide sequence ID" value="NZ_BRVO01000001.1"/>
</dbReference>
<dbReference type="Proteomes" id="UP001143543">
    <property type="component" value="Unassembled WGS sequence"/>
</dbReference>
<protein>
    <recommendedName>
        <fullName evidence="1">SnoaL-like domain-containing protein</fullName>
    </recommendedName>
</protein>
<dbReference type="InterPro" id="IPR037401">
    <property type="entry name" value="SnoaL-like"/>
</dbReference>
<dbReference type="EMBL" id="BRVO01000001">
    <property type="protein sequence ID" value="GLB47946.1"/>
    <property type="molecule type" value="Genomic_DNA"/>
</dbReference>
<organism evidence="2 3">
    <name type="scientific">Neptunitalea lumnitzerae</name>
    <dbReference type="NCBI Taxonomy" id="2965509"/>
    <lineage>
        <taxon>Bacteria</taxon>
        <taxon>Pseudomonadati</taxon>
        <taxon>Bacteroidota</taxon>
        <taxon>Flavobacteriia</taxon>
        <taxon>Flavobacteriales</taxon>
        <taxon>Flavobacteriaceae</taxon>
        <taxon>Neptunitalea</taxon>
    </lineage>
</organism>
<accession>A0ABQ5MEY0</accession>
<comment type="caution">
    <text evidence="2">The sequence shown here is derived from an EMBL/GenBank/DDBJ whole genome shotgun (WGS) entry which is preliminary data.</text>
</comment>
<dbReference type="Pfam" id="PF12680">
    <property type="entry name" value="SnoaL_2"/>
    <property type="match status" value="1"/>
</dbReference>
<name>A0ABQ5MEY0_9FLAO</name>
<sequence length="149" mass="17096">MKKLIATCFLSGLLIACGNTTTKEDTPIEIPENNVELVKHYFYYFNNHEWDKMADMYADTIVFKDPSFGVGKVFETKTETSKKYSELHKLFPDIRDEIIDIYPTTKDAVVVEFISTGTAPNGNIFELPICTIFTFKNGKIIADYTYYDN</sequence>
<dbReference type="Gene3D" id="3.10.450.50">
    <property type="match status" value="1"/>
</dbReference>
<feature type="domain" description="SnoaL-like" evidence="1">
    <location>
        <begin position="38"/>
        <end position="141"/>
    </location>
</feature>
<gene>
    <name evidence="2" type="ORF">Y10_03140</name>
</gene>
<evidence type="ECO:0000313" key="3">
    <source>
        <dbReference type="Proteomes" id="UP001143543"/>
    </source>
</evidence>
<keyword evidence="3" id="KW-1185">Reference proteome</keyword>
<dbReference type="PROSITE" id="PS51257">
    <property type="entry name" value="PROKAR_LIPOPROTEIN"/>
    <property type="match status" value="1"/>
</dbReference>
<evidence type="ECO:0000313" key="2">
    <source>
        <dbReference type="EMBL" id="GLB47946.1"/>
    </source>
</evidence>
<dbReference type="SUPFAM" id="SSF54427">
    <property type="entry name" value="NTF2-like"/>
    <property type="match status" value="1"/>
</dbReference>
<evidence type="ECO:0000259" key="1">
    <source>
        <dbReference type="Pfam" id="PF12680"/>
    </source>
</evidence>
<reference evidence="2" key="1">
    <citation type="submission" date="2022-07" db="EMBL/GenBank/DDBJ databases">
        <title>Taxonomy of Novel Oxalotrophic and Methylotrophic Bacteria.</title>
        <authorList>
            <person name="Sahin N."/>
            <person name="Tani A."/>
        </authorList>
    </citation>
    <scope>NUCLEOTIDE SEQUENCE</scope>
    <source>
        <strain evidence="2">Y10</strain>
    </source>
</reference>
<dbReference type="InterPro" id="IPR032710">
    <property type="entry name" value="NTF2-like_dom_sf"/>
</dbReference>
<proteinExistence type="predicted"/>